<feature type="transmembrane region" description="Helical" evidence="11">
    <location>
        <begin position="28"/>
        <end position="44"/>
    </location>
</feature>
<sequence length="433" mass="45988">MSQELIYLLLIFGLLVIPRFLQQFKLPAPLTCLAFGVVAALVIGKPVEDGVVALMASLGISSLFLFAGLEVDPKALRKGWKQLVIHLLARSASLTAVAWLAWRYAGLSWQAAALLALALLTPSTGFIIDTLGRLGLDTKEQFWVTNKAIAGELLALAVLFVVLQSASPPLEMLGSTLALLAMLVGLPLLFIALGRWVLPHSPGAEFSLLVMVGVIAAYVTHLIGVHDLVGAFVTGLVARLLRQRMPTLASHDNLHAVRLFASFFVPFYFFYSGTKVPAGALSLGALGVGLALTAVVLPLRVGLLALQRRLTFGESLRTGLRIGTALAPTLIFTLVLAGVLRERFAIPDALFGGLLLYATLTTLLPSLVFRTPFDVDPVETAPERYAPAAGGAAATLLAPGASEFHQERVRAAAPPAQDAGPLPEDADRTDRTA</sequence>
<evidence type="ECO:0000256" key="9">
    <source>
        <dbReference type="ARBA" id="ARBA00023201"/>
    </source>
</evidence>
<protein>
    <submittedName>
        <fullName evidence="13">Cation:proton antiporter</fullName>
    </submittedName>
</protein>
<keyword evidence="3" id="KW-0050">Antiport</keyword>
<feature type="transmembrane region" description="Helical" evidence="11">
    <location>
        <begin position="253"/>
        <end position="271"/>
    </location>
</feature>
<feature type="transmembrane region" description="Helical" evidence="11">
    <location>
        <begin position="149"/>
        <end position="166"/>
    </location>
</feature>
<dbReference type="InterPro" id="IPR038770">
    <property type="entry name" value="Na+/solute_symporter_sf"/>
</dbReference>
<proteinExistence type="predicted"/>
<evidence type="ECO:0000256" key="1">
    <source>
        <dbReference type="ARBA" id="ARBA00004141"/>
    </source>
</evidence>
<evidence type="ECO:0000313" key="14">
    <source>
        <dbReference type="Proteomes" id="UP000292627"/>
    </source>
</evidence>
<dbReference type="GO" id="GO:1902600">
    <property type="term" value="P:proton transmembrane transport"/>
    <property type="evidence" value="ECO:0007669"/>
    <property type="project" value="InterPro"/>
</dbReference>
<comment type="subcellular location">
    <subcellularLocation>
        <location evidence="1">Membrane</location>
        <topology evidence="1">Multi-pass membrane protein</topology>
    </subcellularLocation>
</comment>
<evidence type="ECO:0000256" key="8">
    <source>
        <dbReference type="ARBA" id="ARBA00023136"/>
    </source>
</evidence>
<feature type="transmembrane region" description="Helical" evidence="11">
    <location>
        <begin position="6"/>
        <end position="21"/>
    </location>
</feature>
<organism evidence="13 14">
    <name type="scientific">Pseudoxanthomonas winnipegensis</name>
    <dbReference type="NCBI Taxonomy" id="2480810"/>
    <lineage>
        <taxon>Bacteria</taxon>
        <taxon>Pseudomonadati</taxon>
        <taxon>Pseudomonadota</taxon>
        <taxon>Gammaproteobacteria</taxon>
        <taxon>Lysobacterales</taxon>
        <taxon>Lysobacteraceae</taxon>
        <taxon>Pseudoxanthomonas</taxon>
    </lineage>
</organism>
<keyword evidence="7" id="KW-0406">Ion transport</keyword>
<feature type="transmembrane region" description="Helical" evidence="11">
    <location>
        <begin position="283"/>
        <end position="306"/>
    </location>
</feature>
<keyword evidence="5 11" id="KW-1133">Transmembrane helix</keyword>
<evidence type="ECO:0000313" key="13">
    <source>
        <dbReference type="EMBL" id="TAA28505.1"/>
    </source>
</evidence>
<feature type="transmembrane region" description="Helical" evidence="11">
    <location>
        <begin position="349"/>
        <end position="369"/>
    </location>
</feature>
<evidence type="ECO:0000256" key="7">
    <source>
        <dbReference type="ARBA" id="ARBA00023065"/>
    </source>
</evidence>
<feature type="transmembrane region" description="Helical" evidence="11">
    <location>
        <begin position="50"/>
        <end position="71"/>
    </location>
</feature>
<feature type="domain" description="Cation/H+ exchanger transmembrane" evidence="12">
    <location>
        <begin position="14"/>
        <end position="368"/>
    </location>
</feature>
<reference evidence="13 14" key="1">
    <citation type="submission" date="2019-02" db="EMBL/GenBank/DDBJ databases">
        <title>WGS of Pseudoxanthomonas species novum from clinical isolates.</title>
        <authorList>
            <person name="Bernier A.-M."/>
            <person name="Bernard K."/>
            <person name="Vachon A."/>
        </authorList>
    </citation>
    <scope>NUCLEOTIDE SEQUENCE [LARGE SCALE GENOMIC DNA]</scope>
    <source>
        <strain evidence="13 14">NML171200</strain>
    </source>
</reference>
<dbReference type="PANTHER" id="PTHR43562:SF3">
    <property type="entry name" value="SODIUM ION_PROTON EXCHANGER (EUROFUNG)"/>
    <property type="match status" value="1"/>
</dbReference>
<dbReference type="InterPro" id="IPR006153">
    <property type="entry name" value="Cation/H_exchanger_TM"/>
</dbReference>
<feature type="transmembrane region" description="Helical" evidence="11">
    <location>
        <begin position="225"/>
        <end position="241"/>
    </location>
</feature>
<feature type="transmembrane region" description="Helical" evidence="11">
    <location>
        <begin position="108"/>
        <end position="128"/>
    </location>
</feature>
<dbReference type="Proteomes" id="UP000292627">
    <property type="component" value="Unassembled WGS sequence"/>
</dbReference>
<accession>A0A4V2HDP6</accession>
<keyword evidence="4 11" id="KW-0812">Transmembrane</keyword>
<feature type="transmembrane region" description="Helical" evidence="11">
    <location>
        <begin position="172"/>
        <end position="191"/>
    </location>
</feature>
<dbReference type="RefSeq" id="WP_130550038.1">
    <property type="nucleotide sequence ID" value="NZ_SHMC01000001.1"/>
</dbReference>
<dbReference type="GO" id="GO:0016020">
    <property type="term" value="C:membrane"/>
    <property type="evidence" value="ECO:0007669"/>
    <property type="project" value="UniProtKB-SubCell"/>
</dbReference>
<dbReference type="PANTHER" id="PTHR43562">
    <property type="entry name" value="NAPA-TYPE SODIUM/HYDROGEN ANTIPORTER"/>
    <property type="match status" value="1"/>
</dbReference>
<evidence type="ECO:0000256" key="5">
    <source>
        <dbReference type="ARBA" id="ARBA00022989"/>
    </source>
</evidence>
<evidence type="ECO:0000256" key="6">
    <source>
        <dbReference type="ARBA" id="ARBA00023053"/>
    </source>
</evidence>
<evidence type="ECO:0000256" key="4">
    <source>
        <dbReference type="ARBA" id="ARBA00022692"/>
    </source>
</evidence>
<name>A0A4V2HDP6_9GAMM</name>
<dbReference type="EMBL" id="SHMC01000001">
    <property type="protein sequence ID" value="TAA28505.1"/>
    <property type="molecule type" value="Genomic_DNA"/>
</dbReference>
<gene>
    <name evidence="13" type="ORF">EA660_02655</name>
</gene>
<dbReference type="Gene3D" id="1.20.1530.20">
    <property type="match status" value="1"/>
</dbReference>
<keyword evidence="9" id="KW-0739">Sodium transport</keyword>
<dbReference type="GO" id="GO:0015297">
    <property type="term" value="F:antiporter activity"/>
    <property type="evidence" value="ECO:0007669"/>
    <property type="project" value="UniProtKB-KW"/>
</dbReference>
<feature type="transmembrane region" description="Helical" evidence="11">
    <location>
        <begin position="83"/>
        <end position="102"/>
    </location>
</feature>
<keyword evidence="6" id="KW-0915">Sodium</keyword>
<dbReference type="AlphaFoldDB" id="A0A4V2HDP6"/>
<evidence type="ECO:0000256" key="11">
    <source>
        <dbReference type="SAM" id="Phobius"/>
    </source>
</evidence>
<evidence type="ECO:0000256" key="10">
    <source>
        <dbReference type="SAM" id="MobiDB-lite"/>
    </source>
</evidence>
<evidence type="ECO:0000256" key="3">
    <source>
        <dbReference type="ARBA" id="ARBA00022449"/>
    </source>
</evidence>
<keyword evidence="8 11" id="KW-0472">Membrane</keyword>
<feature type="transmembrane region" description="Helical" evidence="11">
    <location>
        <begin position="318"/>
        <end position="337"/>
    </location>
</feature>
<feature type="region of interest" description="Disordered" evidence="10">
    <location>
        <begin position="405"/>
        <end position="433"/>
    </location>
</feature>
<dbReference type="GO" id="GO:0006814">
    <property type="term" value="P:sodium ion transport"/>
    <property type="evidence" value="ECO:0007669"/>
    <property type="project" value="UniProtKB-KW"/>
</dbReference>
<evidence type="ECO:0000259" key="12">
    <source>
        <dbReference type="Pfam" id="PF00999"/>
    </source>
</evidence>
<comment type="caution">
    <text evidence="13">The sequence shown here is derived from an EMBL/GenBank/DDBJ whole genome shotgun (WGS) entry which is preliminary data.</text>
</comment>
<evidence type="ECO:0000256" key="2">
    <source>
        <dbReference type="ARBA" id="ARBA00022448"/>
    </source>
</evidence>
<dbReference type="OrthoDB" id="5289400at2"/>
<keyword evidence="2" id="KW-0813">Transport</keyword>
<dbReference type="Pfam" id="PF00999">
    <property type="entry name" value="Na_H_Exchanger"/>
    <property type="match status" value="1"/>
</dbReference>